<keyword evidence="7" id="KW-1133">Transmembrane helix</keyword>
<dbReference type="SUPFAM" id="SSF52743">
    <property type="entry name" value="Subtilisin-like"/>
    <property type="match status" value="1"/>
</dbReference>
<dbReference type="PANTHER" id="PTHR43806:SF11">
    <property type="entry name" value="CEREVISIN-RELATED"/>
    <property type="match status" value="1"/>
</dbReference>
<evidence type="ECO:0000256" key="5">
    <source>
        <dbReference type="PROSITE-ProRule" id="PRU01240"/>
    </source>
</evidence>
<dbReference type="InterPro" id="IPR036852">
    <property type="entry name" value="Peptidase_S8/S53_dom_sf"/>
</dbReference>
<feature type="transmembrane region" description="Helical" evidence="7">
    <location>
        <begin position="60"/>
        <end position="83"/>
    </location>
</feature>
<feature type="compositionally biased region" description="Polar residues" evidence="6">
    <location>
        <begin position="550"/>
        <end position="559"/>
    </location>
</feature>
<feature type="region of interest" description="Disordered" evidence="6">
    <location>
        <begin position="539"/>
        <end position="559"/>
    </location>
</feature>
<keyword evidence="3 5" id="KW-0378">Hydrolase</keyword>
<dbReference type="EMBL" id="KF900416">
    <property type="protein sequence ID" value="AIE94183.1"/>
    <property type="molecule type" value="Genomic_DNA"/>
</dbReference>
<feature type="active site" description="Charge relay system" evidence="5">
    <location>
        <position position="435"/>
    </location>
</feature>
<keyword evidence="7" id="KW-0472">Membrane</keyword>
<feature type="transmembrane region" description="Helical" evidence="7">
    <location>
        <begin position="152"/>
        <end position="174"/>
    </location>
</feature>
<evidence type="ECO:0000256" key="3">
    <source>
        <dbReference type="ARBA" id="ARBA00022801"/>
    </source>
</evidence>
<sequence>MRVVLDRILGFIIRIIAWVILDTILDLIPKRVRKFIGWSLLVFGAVAILWAMYADLDVHTGLLGIIALFVGIISAFFGFIFLLHDWKIPGFSDEAIADDYAEYEESLLRLREDGFIDPSGDTENENKLIIPSPSEQPSEIIEDDSFQDSLPWVIGAVSSLFSLLVLSIILLWVWSNANDIILGGPPPTLTGWEESYRDLTGFDEVGGLDGSGVLVCVVDSGIEMDHPDLRHLTLAGWLDVIDGRDAPYDDEGHGTAMAGIIVAQDGLRGNAQGVELLVAKAIDDEGSGSDEGIAEAVNWCVDEQADIISLSLGGEGGFGFAGITTDQLEQAVQDALDLGVFVVAAAGNDGQDDDGDVSSPGSVADVICVGGATRLGNVWSGSSEGDNNGRIWPPMLPRSDPDKKPEVLAPGAEVPVLMAGGSGDGSWWGWASGTSAATAWVSGGLALILEAHPELQREGASGGSGAIDLVKEVLSDNSQMDNGQDDHDDRFGYGILRIDLMLEALGNNSSASNVVEEIVSSSAESLGSEQIELNSEEYQAERRKTPSVPPVNSTKAAECSVSTLRTNSIQRLNEATTC</sequence>
<dbReference type="PROSITE" id="PS51892">
    <property type="entry name" value="SUBTILASE"/>
    <property type="match status" value="1"/>
</dbReference>
<feature type="domain" description="Peptidase S8/S53" evidence="8">
    <location>
        <begin position="210"/>
        <end position="494"/>
    </location>
</feature>
<dbReference type="InterPro" id="IPR023827">
    <property type="entry name" value="Peptidase_S8_Asp-AS"/>
</dbReference>
<dbReference type="InterPro" id="IPR000209">
    <property type="entry name" value="Peptidase_S8/S53_dom"/>
</dbReference>
<feature type="active site" description="Charge relay system" evidence="5">
    <location>
        <position position="253"/>
    </location>
</feature>
<organism evidence="9">
    <name type="scientific">uncultured marine group II/III euryarchaeote AD1000_44_A09</name>
    <dbReference type="NCBI Taxonomy" id="1457774"/>
    <lineage>
        <taxon>Archaea</taxon>
        <taxon>Methanobacteriati</taxon>
        <taxon>Methanobacteriota</taxon>
        <taxon>environmental samples</taxon>
    </lineage>
</organism>
<feature type="transmembrane region" description="Helical" evidence="7">
    <location>
        <begin position="35"/>
        <end position="54"/>
    </location>
</feature>
<reference evidence="9" key="1">
    <citation type="journal article" date="2014" name="Genome Biol. Evol.">
        <title>Pangenome evidence for extensive interdomain horizontal transfer affecting lineage core and shell genes in uncultured planktonic thaumarchaeota and euryarchaeota.</title>
        <authorList>
            <person name="Deschamps P."/>
            <person name="Zivanovic Y."/>
            <person name="Moreira D."/>
            <person name="Rodriguez-Valera F."/>
            <person name="Lopez-Garcia P."/>
        </authorList>
    </citation>
    <scope>NUCLEOTIDE SEQUENCE</scope>
</reference>
<dbReference type="GO" id="GO:0004252">
    <property type="term" value="F:serine-type endopeptidase activity"/>
    <property type="evidence" value="ECO:0007669"/>
    <property type="project" value="UniProtKB-UniRule"/>
</dbReference>
<evidence type="ECO:0000259" key="8">
    <source>
        <dbReference type="Pfam" id="PF00082"/>
    </source>
</evidence>
<name>A0A075FS61_9EURY</name>
<feature type="transmembrane region" description="Helical" evidence="7">
    <location>
        <begin position="12"/>
        <end position="28"/>
    </location>
</feature>
<protein>
    <submittedName>
        <fullName evidence="9">Subtilisin-like serine protease</fullName>
    </submittedName>
</protein>
<dbReference type="PRINTS" id="PR00723">
    <property type="entry name" value="SUBTILISIN"/>
</dbReference>
<dbReference type="InterPro" id="IPR050131">
    <property type="entry name" value="Peptidase_S8_subtilisin-like"/>
</dbReference>
<evidence type="ECO:0000313" key="9">
    <source>
        <dbReference type="EMBL" id="AIE94183.1"/>
    </source>
</evidence>
<comment type="similarity">
    <text evidence="1 5">Belongs to the peptidase S8 family.</text>
</comment>
<dbReference type="Gene3D" id="3.40.50.200">
    <property type="entry name" value="Peptidase S8/S53 domain"/>
    <property type="match status" value="1"/>
</dbReference>
<dbReference type="PROSITE" id="PS00136">
    <property type="entry name" value="SUBTILASE_ASP"/>
    <property type="match status" value="1"/>
</dbReference>
<dbReference type="PANTHER" id="PTHR43806">
    <property type="entry name" value="PEPTIDASE S8"/>
    <property type="match status" value="1"/>
</dbReference>
<evidence type="ECO:0000256" key="2">
    <source>
        <dbReference type="ARBA" id="ARBA00022670"/>
    </source>
</evidence>
<keyword evidence="4 5" id="KW-0720">Serine protease</keyword>
<dbReference type="GO" id="GO:0006508">
    <property type="term" value="P:proteolysis"/>
    <property type="evidence" value="ECO:0007669"/>
    <property type="project" value="UniProtKB-KW"/>
</dbReference>
<dbReference type="AlphaFoldDB" id="A0A075FS61"/>
<evidence type="ECO:0000256" key="6">
    <source>
        <dbReference type="SAM" id="MobiDB-lite"/>
    </source>
</evidence>
<evidence type="ECO:0000256" key="4">
    <source>
        <dbReference type="ARBA" id="ARBA00022825"/>
    </source>
</evidence>
<accession>A0A075FS61</accession>
<keyword evidence="7" id="KW-0812">Transmembrane</keyword>
<keyword evidence="2 5" id="KW-0645">Protease</keyword>
<dbReference type="InterPro" id="IPR015500">
    <property type="entry name" value="Peptidase_S8_subtilisin-rel"/>
</dbReference>
<dbReference type="Pfam" id="PF00082">
    <property type="entry name" value="Peptidase_S8"/>
    <property type="match status" value="1"/>
</dbReference>
<evidence type="ECO:0000256" key="1">
    <source>
        <dbReference type="ARBA" id="ARBA00011073"/>
    </source>
</evidence>
<feature type="active site" description="Charge relay system" evidence="5">
    <location>
        <position position="219"/>
    </location>
</feature>
<evidence type="ECO:0000256" key="7">
    <source>
        <dbReference type="SAM" id="Phobius"/>
    </source>
</evidence>
<proteinExistence type="inferred from homology"/>